<feature type="domain" description="ATPase AAA-type core" evidence="1">
    <location>
        <begin position="4"/>
        <end position="60"/>
    </location>
</feature>
<protein>
    <recommendedName>
        <fullName evidence="1">ATPase AAA-type core domain-containing protein</fullName>
    </recommendedName>
</protein>
<dbReference type="PANTHER" id="PTHR37816:SF2">
    <property type="entry name" value="DNA TOPOLOGY MODULATION PROTEIN FLAR-RELATED PROTEIN"/>
    <property type="match status" value="1"/>
</dbReference>
<comment type="caution">
    <text evidence="2">The sequence shown here is derived from an EMBL/GenBank/DDBJ whole genome shotgun (WGS) entry which is preliminary data.</text>
</comment>
<gene>
    <name evidence="2" type="ORF">RT41_GL001688</name>
</gene>
<name>A0A2A5RL29_9LACT</name>
<keyword evidence="3" id="KW-1185">Reference proteome</keyword>
<sequence length="154" mass="18339">MKLYISGAPGSGKSTLARQCAEKLNIPLTSLDQLLWSGEERRDEGEAELIFKKVLAQENWIIEGAQRREFFESAFFCADKIIILAFPKRLIFFQIISRWLKQRFNFETSSYLPTFRMLRLMFVWVGRYRQDIPFPEKQIILKNRKDKHEFLKEL</sequence>
<dbReference type="PANTHER" id="PTHR37816">
    <property type="entry name" value="YALI0E33011P"/>
    <property type="match status" value="1"/>
</dbReference>
<dbReference type="InterPro" id="IPR052922">
    <property type="entry name" value="Cytidylate_Kinase-2"/>
</dbReference>
<dbReference type="InterPro" id="IPR003959">
    <property type="entry name" value="ATPase_AAA_core"/>
</dbReference>
<dbReference type="RefSeq" id="WP_054639527.1">
    <property type="nucleotide sequence ID" value="NZ_BBAL01000006.1"/>
</dbReference>
<accession>A0A2A5RL29</accession>
<dbReference type="Pfam" id="PF00004">
    <property type="entry name" value="AAA"/>
    <property type="match status" value="1"/>
</dbReference>
<dbReference type="AlphaFoldDB" id="A0A2A5RL29"/>
<evidence type="ECO:0000313" key="3">
    <source>
        <dbReference type="Proteomes" id="UP000218181"/>
    </source>
</evidence>
<dbReference type="InterPro" id="IPR027417">
    <property type="entry name" value="P-loop_NTPase"/>
</dbReference>
<dbReference type="EMBL" id="JXJU01000006">
    <property type="protein sequence ID" value="PCR99882.1"/>
    <property type="molecule type" value="Genomic_DNA"/>
</dbReference>
<reference evidence="2 3" key="1">
    <citation type="submission" date="2014-12" db="EMBL/GenBank/DDBJ databases">
        <title>Draft genome sequences of 10 type strains of Lactococcus.</title>
        <authorList>
            <person name="Sun Z."/>
            <person name="Zhong Z."/>
            <person name="Liu W."/>
            <person name="Zhang W."/>
            <person name="Zhang H."/>
        </authorList>
    </citation>
    <scope>NUCLEOTIDE SEQUENCE [LARGE SCALE GENOMIC DNA]</scope>
    <source>
        <strain evidence="2 3">JCM 16395</strain>
    </source>
</reference>
<dbReference type="STRING" id="1291764.GCA_001311235_01956"/>
<proteinExistence type="predicted"/>
<dbReference type="GO" id="GO:0016887">
    <property type="term" value="F:ATP hydrolysis activity"/>
    <property type="evidence" value="ECO:0007669"/>
    <property type="project" value="InterPro"/>
</dbReference>
<organism evidence="2 3">
    <name type="scientific">Lactococcus fujiensis JCM 16395</name>
    <dbReference type="NCBI Taxonomy" id="1291764"/>
    <lineage>
        <taxon>Bacteria</taxon>
        <taxon>Bacillati</taxon>
        <taxon>Bacillota</taxon>
        <taxon>Bacilli</taxon>
        <taxon>Lactobacillales</taxon>
        <taxon>Streptococcaceae</taxon>
        <taxon>Lactococcus</taxon>
    </lineage>
</organism>
<dbReference type="GO" id="GO:0005524">
    <property type="term" value="F:ATP binding"/>
    <property type="evidence" value="ECO:0007669"/>
    <property type="project" value="InterPro"/>
</dbReference>
<dbReference type="Proteomes" id="UP000218181">
    <property type="component" value="Unassembled WGS sequence"/>
</dbReference>
<evidence type="ECO:0000313" key="2">
    <source>
        <dbReference type="EMBL" id="PCR99882.1"/>
    </source>
</evidence>
<dbReference type="OrthoDB" id="1201990at2"/>
<dbReference type="SUPFAM" id="SSF52540">
    <property type="entry name" value="P-loop containing nucleoside triphosphate hydrolases"/>
    <property type="match status" value="1"/>
</dbReference>
<dbReference type="Gene3D" id="3.40.50.300">
    <property type="entry name" value="P-loop containing nucleotide triphosphate hydrolases"/>
    <property type="match status" value="1"/>
</dbReference>
<evidence type="ECO:0000259" key="1">
    <source>
        <dbReference type="Pfam" id="PF00004"/>
    </source>
</evidence>